<dbReference type="InterPro" id="IPR050300">
    <property type="entry name" value="GDXG_lipolytic_enzyme"/>
</dbReference>
<dbReference type="EMBL" id="MCGT01000059">
    <property type="protein sequence ID" value="ORX43022.1"/>
    <property type="molecule type" value="Genomic_DNA"/>
</dbReference>
<dbReference type="PANTHER" id="PTHR48081:SF8">
    <property type="entry name" value="ALPHA_BETA HYDROLASE FOLD-3 DOMAIN-CONTAINING PROTEIN-RELATED"/>
    <property type="match status" value="1"/>
</dbReference>
<organism evidence="3 4">
    <name type="scientific">Hesseltinella vesiculosa</name>
    <dbReference type="NCBI Taxonomy" id="101127"/>
    <lineage>
        <taxon>Eukaryota</taxon>
        <taxon>Fungi</taxon>
        <taxon>Fungi incertae sedis</taxon>
        <taxon>Mucoromycota</taxon>
        <taxon>Mucoromycotina</taxon>
        <taxon>Mucoromycetes</taxon>
        <taxon>Mucorales</taxon>
        <taxon>Cunninghamellaceae</taxon>
        <taxon>Hesseltinella</taxon>
    </lineage>
</organism>
<name>A0A1X2G2M7_9FUNG</name>
<evidence type="ECO:0000256" key="1">
    <source>
        <dbReference type="ARBA" id="ARBA00022801"/>
    </source>
</evidence>
<dbReference type="OrthoDB" id="408631at2759"/>
<keyword evidence="4" id="KW-1185">Reference proteome</keyword>
<feature type="domain" description="Alpha/beta hydrolase fold-3" evidence="2">
    <location>
        <begin position="86"/>
        <end position="292"/>
    </location>
</feature>
<sequence>MSMEDDETPRYTMPPAGLKALLAFTGLSEEESLVPERLRDFVNANAANLKKPDVLRESHILDVDDHQITLTTVRPPGTQDQKLPVIIYYHGGGFLMGNVDTHSLLSFGVCLRAQAVVVHVDYSMTPAKYPTALNECYAALGWVLDHADLIGADISKLVIMGDSAGGNLATSVTALAKDRGVQDIKVQVLLYPMLGLDFQTKSYETHKNNLSLPRYKMKYLWQCYLTEEAKTDRFAVPQLATKEDLQGLPPTLVLSCEIDPLRDDSERYIQQLREAGVETVGTRYFDQLHCFITNNPTLSLPAELAITQIAEFIKQILSRDAA</sequence>
<evidence type="ECO:0000313" key="4">
    <source>
        <dbReference type="Proteomes" id="UP000242146"/>
    </source>
</evidence>
<gene>
    <name evidence="3" type="ORF">DM01DRAFT_1340887</name>
</gene>
<dbReference type="Gene3D" id="3.40.50.1820">
    <property type="entry name" value="alpha/beta hydrolase"/>
    <property type="match status" value="1"/>
</dbReference>
<comment type="caution">
    <text evidence="3">The sequence shown here is derived from an EMBL/GenBank/DDBJ whole genome shotgun (WGS) entry which is preliminary data.</text>
</comment>
<dbReference type="InterPro" id="IPR013094">
    <property type="entry name" value="AB_hydrolase_3"/>
</dbReference>
<protein>
    <recommendedName>
        <fullName evidence="2">Alpha/beta hydrolase fold-3 domain-containing protein</fullName>
    </recommendedName>
</protein>
<evidence type="ECO:0000259" key="2">
    <source>
        <dbReference type="Pfam" id="PF07859"/>
    </source>
</evidence>
<proteinExistence type="predicted"/>
<dbReference type="InterPro" id="IPR029058">
    <property type="entry name" value="AB_hydrolase_fold"/>
</dbReference>
<dbReference type="GO" id="GO:0016787">
    <property type="term" value="F:hydrolase activity"/>
    <property type="evidence" value="ECO:0007669"/>
    <property type="project" value="UniProtKB-KW"/>
</dbReference>
<evidence type="ECO:0000313" key="3">
    <source>
        <dbReference type="EMBL" id="ORX43022.1"/>
    </source>
</evidence>
<dbReference type="Proteomes" id="UP000242146">
    <property type="component" value="Unassembled WGS sequence"/>
</dbReference>
<dbReference type="Pfam" id="PF07859">
    <property type="entry name" value="Abhydrolase_3"/>
    <property type="match status" value="1"/>
</dbReference>
<reference evidence="3 4" key="1">
    <citation type="submission" date="2016-07" db="EMBL/GenBank/DDBJ databases">
        <title>Pervasive Adenine N6-methylation of Active Genes in Fungi.</title>
        <authorList>
            <consortium name="DOE Joint Genome Institute"/>
            <person name="Mondo S.J."/>
            <person name="Dannebaum R.O."/>
            <person name="Kuo R.C."/>
            <person name="Labutti K."/>
            <person name="Haridas S."/>
            <person name="Kuo A."/>
            <person name="Salamov A."/>
            <person name="Ahrendt S.R."/>
            <person name="Lipzen A."/>
            <person name="Sullivan W."/>
            <person name="Andreopoulos W.B."/>
            <person name="Clum A."/>
            <person name="Lindquist E."/>
            <person name="Daum C."/>
            <person name="Ramamoorthy G.K."/>
            <person name="Gryganskyi A."/>
            <person name="Culley D."/>
            <person name="Magnuson J.K."/>
            <person name="James T.Y."/>
            <person name="O'Malley M.A."/>
            <person name="Stajich J.E."/>
            <person name="Spatafora J.W."/>
            <person name="Visel A."/>
            <person name="Grigoriev I.V."/>
        </authorList>
    </citation>
    <scope>NUCLEOTIDE SEQUENCE [LARGE SCALE GENOMIC DNA]</scope>
    <source>
        <strain evidence="3 4">NRRL 3301</strain>
    </source>
</reference>
<dbReference type="STRING" id="101127.A0A1X2G2M7"/>
<keyword evidence="1" id="KW-0378">Hydrolase</keyword>
<dbReference type="AlphaFoldDB" id="A0A1X2G2M7"/>
<dbReference type="SUPFAM" id="SSF53474">
    <property type="entry name" value="alpha/beta-Hydrolases"/>
    <property type="match status" value="1"/>
</dbReference>
<accession>A0A1X2G2M7</accession>
<dbReference type="PANTHER" id="PTHR48081">
    <property type="entry name" value="AB HYDROLASE SUPERFAMILY PROTEIN C4A8.06C"/>
    <property type="match status" value="1"/>
</dbReference>